<feature type="region of interest" description="Disordered" evidence="1">
    <location>
        <begin position="1"/>
        <end position="30"/>
    </location>
</feature>
<proteinExistence type="predicted"/>
<evidence type="ECO:0000256" key="1">
    <source>
        <dbReference type="SAM" id="MobiDB-lite"/>
    </source>
</evidence>
<protein>
    <submittedName>
        <fullName evidence="2">Uncharacterized protein</fullName>
    </submittedName>
</protein>
<dbReference type="Proteomes" id="UP000236161">
    <property type="component" value="Unassembled WGS sequence"/>
</dbReference>
<gene>
    <name evidence="2" type="ORF">AXF42_Ash001487</name>
</gene>
<evidence type="ECO:0000313" key="2">
    <source>
        <dbReference type="EMBL" id="PKA59393.1"/>
    </source>
</evidence>
<keyword evidence="3" id="KW-1185">Reference proteome</keyword>
<organism evidence="2 3">
    <name type="scientific">Apostasia shenzhenica</name>
    <dbReference type="NCBI Taxonomy" id="1088818"/>
    <lineage>
        <taxon>Eukaryota</taxon>
        <taxon>Viridiplantae</taxon>
        <taxon>Streptophyta</taxon>
        <taxon>Embryophyta</taxon>
        <taxon>Tracheophyta</taxon>
        <taxon>Spermatophyta</taxon>
        <taxon>Magnoliopsida</taxon>
        <taxon>Liliopsida</taxon>
        <taxon>Asparagales</taxon>
        <taxon>Orchidaceae</taxon>
        <taxon>Apostasioideae</taxon>
        <taxon>Apostasia</taxon>
    </lineage>
</organism>
<accession>A0A2I0AV15</accession>
<sequence>MAERRKWMTLAGITKKRASDPPADAPPPEKKRLLVLSEGSPVSATSVRVEASQEEEVGATVVNLEA</sequence>
<evidence type="ECO:0000313" key="3">
    <source>
        <dbReference type="Proteomes" id="UP000236161"/>
    </source>
</evidence>
<dbReference type="AlphaFoldDB" id="A0A2I0AV15"/>
<reference evidence="2 3" key="1">
    <citation type="journal article" date="2017" name="Nature">
        <title>The Apostasia genome and the evolution of orchids.</title>
        <authorList>
            <person name="Zhang G.Q."/>
            <person name="Liu K.W."/>
            <person name="Li Z."/>
            <person name="Lohaus R."/>
            <person name="Hsiao Y.Y."/>
            <person name="Niu S.C."/>
            <person name="Wang J.Y."/>
            <person name="Lin Y.C."/>
            <person name="Xu Q."/>
            <person name="Chen L.J."/>
            <person name="Yoshida K."/>
            <person name="Fujiwara S."/>
            <person name="Wang Z.W."/>
            <person name="Zhang Y.Q."/>
            <person name="Mitsuda N."/>
            <person name="Wang M."/>
            <person name="Liu G.H."/>
            <person name="Pecoraro L."/>
            <person name="Huang H.X."/>
            <person name="Xiao X.J."/>
            <person name="Lin M."/>
            <person name="Wu X.Y."/>
            <person name="Wu W.L."/>
            <person name="Chen Y.Y."/>
            <person name="Chang S.B."/>
            <person name="Sakamoto S."/>
            <person name="Ohme-Takagi M."/>
            <person name="Yagi M."/>
            <person name="Zeng S.J."/>
            <person name="Shen C.Y."/>
            <person name="Yeh C.M."/>
            <person name="Luo Y.B."/>
            <person name="Tsai W.C."/>
            <person name="Van de Peer Y."/>
            <person name="Liu Z.J."/>
        </authorList>
    </citation>
    <scope>NUCLEOTIDE SEQUENCE [LARGE SCALE GENOMIC DNA]</scope>
    <source>
        <strain evidence="3">cv. Shenzhen</strain>
        <tissue evidence="2">Stem</tissue>
    </source>
</reference>
<name>A0A2I0AV15_9ASPA</name>
<dbReference type="EMBL" id="KZ451950">
    <property type="protein sequence ID" value="PKA59393.1"/>
    <property type="molecule type" value="Genomic_DNA"/>
</dbReference>
<feature type="region of interest" description="Disordered" evidence="1">
    <location>
        <begin position="42"/>
        <end position="66"/>
    </location>
</feature>